<dbReference type="RefSeq" id="WP_264982071.1">
    <property type="nucleotide sequence ID" value="NZ_AP026708.1"/>
</dbReference>
<organism evidence="1 2">
    <name type="scientific">Pseudodesulfovibrio portus</name>
    <dbReference type="NCBI Taxonomy" id="231439"/>
    <lineage>
        <taxon>Bacteria</taxon>
        <taxon>Pseudomonadati</taxon>
        <taxon>Thermodesulfobacteriota</taxon>
        <taxon>Desulfovibrionia</taxon>
        <taxon>Desulfovibrionales</taxon>
        <taxon>Desulfovibrionaceae</taxon>
    </lineage>
</organism>
<sequence>MDDKKPYLDDDGTLVIPFECSDHAYKYWKQEGKPLTDILKELNADPETWARYTHVTFPENGDNGNE</sequence>
<gene>
    <name evidence="1" type="ORF">JCM14722_27230</name>
</gene>
<evidence type="ECO:0000313" key="1">
    <source>
        <dbReference type="EMBL" id="BDQ35181.1"/>
    </source>
</evidence>
<proteinExistence type="predicted"/>
<keyword evidence="2" id="KW-1185">Reference proteome</keyword>
<name>A0ABN6S0H5_9BACT</name>
<reference evidence="1" key="1">
    <citation type="submission" date="2022-08" db="EMBL/GenBank/DDBJ databases">
        <title>Genome Sequence of the sulphate-reducing bacterium, Pseudodesulfovibrio portus JCM14722.</title>
        <authorList>
            <person name="Kondo R."/>
            <person name="Kataoka T."/>
        </authorList>
    </citation>
    <scope>NUCLEOTIDE SEQUENCE</scope>
    <source>
        <strain evidence="1">JCM 14722</strain>
    </source>
</reference>
<protein>
    <submittedName>
        <fullName evidence="1">Uncharacterized protein</fullName>
    </submittedName>
</protein>
<accession>A0ABN6S0H5</accession>
<dbReference type="Proteomes" id="UP001061361">
    <property type="component" value="Chromosome"/>
</dbReference>
<dbReference type="EMBL" id="AP026708">
    <property type="protein sequence ID" value="BDQ35181.1"/>
    <property type="molecule type" value="Genomic_DNA"/>
</dbReference>
<evidence type="ECO:0000313" key="2">
    <source>
        <dbReference type="Proteomes" id="UP001061361"/>
    </source>
</evidence>